<proteinExistence type="predicted"/>
<feature type="domain" description="Prenyltransferase alpha-alpha toroid" evidence="3">
    <location>
        <begin position="249"/>
        <end position="324"/>
    </location>
</feature>
<evidence type="ECO:0000256" key="1">
    <source>
        <dbReference type="ARBA" id="ARBA00022737"/>
    </source>
</evidence>
<dbReference type="HOGENOM" id="CLU_502206_0_0_9"/>
<gene>
    <name evidence="4" type="ORF">BRLA_c017850</name>
</gene>
<dbReference type="Gene3D" id="1.50.10.20">
    <property type="match status" value="1"/>
</dbReference>
<name>A0A075R4J9_BRELA</name>
<evidence type="ECO:0000259" key="3">
    <source>
        <dbReference type="Pfam" id="PF00432"/>
    </source>
</evidence>
<evidence type="ECO:0000313" key="5">
    <source>
        <dbReference type="Proteomes" id="UP000005850"/>
    </source>
</evidence>
<dbReference type="STRING" id="1042163.BRLA_c017850"/>
<dbReference type="KEGG" id="blr:BRLA_c017850"/>
<feature type="domain" description="Prenyltransferase alpha-alpha toroid" evidence="3">
    <location>
        <begin position="451"/>
        <end position="539"/>
    </location>
</feature>
<dbReference type="RefSeq" id="WP_041752038.1">
    <property type="nucleotide sequence ID" value="NZ_CP007806.1"/>
</dbReference>
<dbReference type="GO" id="GO:0016740">
    <property type="term" value="F:transferase activity"/>
    <property type="evidence" value="ECO:0007669"/>
    <property type="project" value="UniProtKB-KW"/>
</dbReference>
<dbReference type="Proteomes" id="UP000005850">
    <property type="component" value="Chromosome"/>
</dbReference>
<evidence type="ECO:0000313" key="4">
    <source>
        <dbReference type="EMBL" id="AIG26108.1"/>
    </source>
</evidence>
<dbReference type="InterPro" id="IPR008930">
    <property type="entry name" value="Terpenoid_cyclase/PrenylTrfase"/>
</dbReference>
<dbReference type="EMBL" id="CP007806">
    <property type="protein sequence ID" value="AIG26108.1"/>
    <property type="molecule type" value="Genomic_DNA"/>
</dbReference>
<dbReference type="InterPro" id="IPR001330">
    <property type="entry name" value="Prenyltrans"/>
</dbReference>
<evidence type="ECO:0000256" key="2">
    <source>
        <dbReference type="SAM" id="SignalP"/>
    </source>
</evidence>
<keyword evidence="2" id="KW-0732">Signal</keyword>
<dbReference type="Pfam" id="PF00432">
    <property type="entry name" value="Prenyltrans"/>
    <property type="match status" value="2"/>
</dbReference>
<dbReference type="PROSITE" id="PS51257">
    <property type="entry name" value="PROKAR_LIPOPROTEIN"/>
    <property type="match status" value="1"/>
</dbReference>
<dbReference type="SUPFAM" id="SSF48239">
    <property type="entry name" value="Terpenoid cyclases/Protein prenyltransferases"/>
    <property type="match status" value="2"/>
</dbReference>
<sequence>MKRLVSLLLSIFFCLIFSACSNEEKVSGLIWKENSVQKLLDSKNLDGGFTYFKTERPISIYETRYAIELFKEANQKLPREKELKSYMRGLQLENIKILSENDLLNLKYIIDISDMLQLDFDQKFKESVIENLLTLKIGNGMYAFSPNDSLLDIISTTELVVECLNKIQYSFDTVPLSKSIIDILEKEKIEKINTKFKPTLYNSALNILHNINYKDIEELHSIKKIKNTLTSQKMIVPISRVELYNVIAISKMNNLLKIENHIQPEFKQYLESIRLKDGGFNFLTDDLSDLQATLEINRIYKDVKFLEEILQYTKKFQKDSGGFSVRSIVKNSNTLPTILGYKILNNLGYDDLESFKKYLNDHKKDLNWKNVYQIVDISKEMNYKPIIPEYNEWNIDLLYKLVLTEATESEKELINKELKESSKEFWTKKDVEETFLITKAKNNSLLNIEYKVEDIKYWALSSQNNDGGFSTKGNDSDLIETYFYLQILKELDIEPNNKESIAKYIFSLRVPSGGYTFQKGGNASLQATYYSIESLKLLNITE</sequence>
<organism evidence="4 5">
    <name type="scientific">Brevibacillus laterosporus LMG 15441</name>
    <dbReference type="NCBI Taxonomy" id="1042163"/>
    <lineage>
        <taxon>Bacteria</taxon>
        <taxon>Bacillati</taxon>
        <taxon>Bacillota</taxon>
        <taxon>Bacilli</taxon>
        <taxon>Bacillales</taxon>
        <taxon>Paenibacillaceae</taxon>
        <taxon>Brevibacillus</taxon>
    </lineage>
</organism>
<reference evidence="4 5" key="1">
    <citation type="journal article" date="2011" name="J. Bacteriol.">
        <title>Genome sequence of Brevibacillus laterosporus LMG 15441, a pathogen of invertebrates.</title>
        <authorList>
            <person name="Djukic M."/>
            <person name="Poehlein A."/>
            <person name="Thurmer A."/>
            <person name="Daniel R."/>
        </authorList>
    </citation>
    <scope>NUCLEOTIDE SEQUENCE [LARGE SCALE GENOMIC DNA]</scope>
    <source>
        <strain evidence="4 5">LMG 15441</strain>
    </source>
</reference>
<feature type="signal peptide" evidence="2">
    <location>
        <begin position="1"/>
        <end position="21"/>
    </location>
</feature>
<protein>
    <submittedName>
        <fullName evidence="4">Prenyltransferase-like protein</fullName>
    </submittedName>
</protein>
<keyword evidence="5" id="KW-1185">Reference proteome</keyword>
<feature type="chain" id="PRO_5001709486" evidence="2">
    <location>
        <begin position="22"/>
        <end position="542"/>
    </location>
</feature>
<dbReference type="AlphaFoldDB" id="A0A075R4J9"/>
<accession>A0A075R4J9</accession>
<keyword evidence="1" id="KW-0677">Repeat</keyword>
<keyword evidence="4" id="KW-0808">Transferase</keyword>